<dbReference type="PANTHER" id="PTHR45716">
    <property type="entry name" value="BITESIZE, ISOFORM I"/>
    <property type="match status" value="1"/>
</dbReference>
<dbReference type="Pfam" id="PF00168">
    <property type="entry name" value="C2"/>
    <property type="match status" value="1"/>
</dbReference>
<accession>A0A8C9WTJ3</accession>
<dbReference type="PROSITE" id="PS50004">
    <property type="entry name" value="C2"/>
    <property type="match status" value="1"/>
</dbReference>
<evidence type="ECO:0000313" key="6">
    <source>
        <dbReference type="Proteomes" id="UP000694568"/>
    </source>
</evidence>
<protein>
    <recommendedName>
        <fullName evidence="4">C2 domain-containing protein</fullName>
    </recommendedName>
</protein>
<evidence type="ECO:0000313" key="5">
    <source>
        <dbReference type="Ensembl" id="ENSSLUP00000000191.1"/>
    </source>
</evidence>
<dbReference type="GeneTree" id="ENSGT00940000167198"/>
<feature type="domain" description="C2" evidence="4">
    <location>
        <begin position="83"/>
        <end position="200"/>
    </location>
</feature>
<evidence type="ECO:0000256" key="2">
    <source>
        <dbReference type="ARBA" id="ARBA00022737"/>
    </source>
</evidence>
<name>A0A8C9WTJ3_SANLU</name>
<reference evidence="5" key="1">
    <citation type="submission" date="2025-08" db="UniProtKB">
        <authorList>
            <consortium name="Ensembl"/>
        </authorList>
    </citation>
    <scope>IDENTIFICATION</scope>
</reference>
<proteinExistence type="predicted"/>
<keyword evidence="3" id="KW-0472">Membrane</keyword>
<dbReference type="Proteomes" id="UP000694568">
    <property type="component" value="Unplaced"/>
</dbReference>
<dbReference type="GO" id="GO:0005886">
    <property type="term" value="C:plasma membrane"/>
    <property type="evidence" value="ECO:0007669"/>
    <property type="project" value="TreeGrafter"/>
</dbReference>
<organism evidence="5 6">
    <name type="scientific">Sander lucioperca</name>
    <name type="common">Pike-perch</name>
    <name type="synonym">Perca lucioperca</name>
    <dbReference type="NCBI Taxonomy" id="283035"/>
    <lineage>
        <taxon>Eukaryota</taxon>
        <taxon>Metazoa</taxon>
        <taxon>Chordata</taxon>
        <taxon>Craniata</taxon>
        <taxon>Vertebrata</taxon>
        <taxon>Euteleostomi</taxon>
        <taxon>Actinopterygii</taxon>
        <taxon>Neopterygii</taxon>
        <taxon>Teleostei</taxon>
        <taxon>Neoteleostei</taxon>
        <taxon>Acanthomorphata</taxon>
        <taxon>Eupercaria</taxon>
        <taxon>Perciformes</taxon>
        <taxon>Percoidei</taxon>
        <taxon>Percidae</taxon>
        <taxon>Luciopercinae</taxon>
        <taxon>Sander</taxon>
    </lineage>
</organism>
<dbReference type="InterPro" id="IPR000008">
    <property type="entry name" value="C2_dom"/>
</dbReference>
<dbReference type="InterPro" id="IPR035892">
    <property type="entry name" value="C2_domain_sf"/>
</dbReference>
<comment type="subcellular location">
    <subcellularLocation>
        <location evidence="1">Membrane</location>
    </subcellularLocation>
</comment>
<evidence type="ECO:0000256" key="3">
    <source>
        <dbReference type="ARBA" id="ARBA00023136"/>
    </source>
</evidence>
<dbReference type="AlphaFoldDB" id="A0A8C9WTJ3"/>
<sequence>MSDFLFLNTEISTSQNDVRGDLLRVNNSRRGSCYSTQKSLSETDINKSSNCLSDLFKHVNLPPQGSSSSSISTDCGPFESIGIAGELELALAYNTNTSCLEITVGACRNLNYGDTKRKKCVKLYMLPGKSGKMKTTVKKNTTDPVYNEVLKYHVERHLLFGKRLQATVWHSGTLKRKVFLGEVLVPLDGWRFEDKDSQRFNWYPLCQKVKLVHMSSSDVIQMRRNALMVLLTSIEPFLNMGLHNNWLCYIFRLYFLYLIVLI</sequence>
<keyword evidence="6" id="KW-1185">Reference proteome</keyword>
<evidence type="ECO:0000256" key="1">
    <source>
        <dbReference type="ARBA" id="ARBA00004370"/>
    </source>
</evidence>
<evidence type="ECO:0000259" key="4">
    <source>
        <dbReference type="PROSITE" id="PS50004"/>
    </source>
</evidence>
<reference evidence="5" key="2">
    <citation type="submission" date="2025-09" db="UniProtKB">
        <authorList>
            <consortium name="Ensembl"/>
        </authorList>
    </citation>
    <scope>IDENTIFICATION</scope>
</reference>
<dbReference type="GO" id="GO:0042043">
    <property type="term" value="F:neurexin family protein binding"/>
    <property type="evidence" value="ECO:0007669"/>
    <property type="project" value="TreeGrafter"/>
</dbReference>
<keyword evidence="2" id="KW-0677">Repeat</keyword>
<dbReference type="GO" id="GO:0006887">
    <property type="term" value="P:exocytosis"/>
    <property type="evidence" value="ECO:0007669"/>
    <property type="project" value="TreeGrafter"/>
</dbReference>
<dbReference type="Gene3D" id="2.60.40.150">
    <property type="entry name" value="C2 domain"/>
    <property type="match status" value="1"/>
</dbReference>
<dbReference type="FunFam" id="2.60.40.150:FF:000006">
    <property type="entry name" value="Synaptotagmin-like 5, isoform CRA_a"/>
    <property type="match status" value="1"/>
</dbReference>
<dbReference type="SMART" id="SM00239">
    <property type="entry name" value="C2"/>
    <property type="match status" value="1"/>
</dbReference>
<dbReference type="Ensembl" id="ENSSLUT00000000222.1">
    <property type="protein sequence ID" value="ENSSLUP00000000191.1"/>
    <property type="gene ID" value="ENSSLUG00000000156.1"/>
</dbReference>
<dbReference type="SUPFAM" id="SSF49562">
    <property type="entry name" value="C2 domain (Calcium/lipid-binding domain, CaLB)"/>
    <property type="match status" value="1"/>
</dbReference>
<dbReference type="GO" id="GO:0070382">
    <property type="term" value="C:exocytic vesicle"/>
    <property type="evidence" value="ECO:0007669"/>
    <property type="project" value="TreeGrafter"/>
</dbReference>
<dbReference type="PANTHER" id="PTHR45716:SF1">
    <property type="entry name" value="SYNAPTOTAGMIN-LIKE PROTEIN 3"/>
    <property type="match status" value="1"/>
</dbReference>